<reference evidence="2" key="1">
    <citation type="submission" date="2025-08" db="UniProtKB">
        <authorList>
            <consortium name="Ensembl"/>
        </authorList>
    </citation>
    <scope>IDENTIFICATION</scope>
</reference>
<evidence type="ECO:0000313" key="3">
    <source>
        <dbReference type="Proteomes" id="UP000694521"/>
    </source>
</evidence>
<name>A0A8B9EMJ2_ANSCY</name>
<proteinExistence type="predicted"/>
<organism evidence="2 3">
    <name type="scientific">Anser cygnoides</name>
    <name type="common">Swan goose</name>
    <dbReference type="NCBI Taxonomy" id="8845"/>
    <lineage>
        <taxon>Eukaryota</taxon>
        <taxon>Metazoa</taxon>
        <taxon>Chordata</taxon>
        <taxon>Craniata</taxon>
        <taxon>Vertebrata</taxon>
        <taxon>Euteleostomi</taxon>
        <taxon>Archelosauria</taxon>
        <taxon>Archosauria</taxon>
        <taxon>Dinosauria</taxon>
        <taxon>Saurischia</taxon>
        <taxon>Theropoda</taxon>
        <taxon>Coelurosauria</taxon>
        <taxon>Aves</taxon>
        <taxon>Neognathae</taxon>
        <taxon>Galloanserae</taxon>
        <taxon>Anseriformes</taxon>
        <taxon>Anatidae</taxon>
        <taxon>Anserinae</taxon>
        <taxon>Anser</taxon>
    </lineage>
</organism>
<dbReference type="Proteomes" id="UP000694521">
    <property type="component" value="Unplaced"/>
</dbReference>
<evidence type="ECO:0000256" key="1">
    <source>
        <dbReference type="SAM" id="MobiDB-lite"/>
    </source>
</evidence>
<sequence>MATRKDAGPSAAALNPKLPLAGGDASQPGAVRGCGSGTALCGPCQPPRASLEPRAATAQLRPLSQPLLLHFLRRRAAETRSFGALSSWSCY</sequence>
<keyword evidence="3" id="KW-1185">Reference proteome</keyword>
<dbReference type="AlphaFoldDB" id="A0A8B9EMJ2"/>
<evidence type="ECO:0000313" key="2">
    <source>
        <dbReference type="Ensembl" id="ENSACDP00005024004.1"/>
    </source>
</evidence>
<protein>
    <submittedName>
        <fullName evidence="2">Uncharacterized protein</fullName>
    </submittedName>
</protein>
<dbReference type="Ensembl" id="ENSACDT00005028713.1">
    <property type="protein sequence ID" value="ENSACDP00005024004.1"/>
    <property type="gene ID" value="ENSACDG00005017432.1"/>
</dbReference>
<accession>A0A8B9EMJ2</accession>
<reference evidence="2" key="2">
    <citation type="submission" date="2025-09" db="UniProtKB">
        <authorList>
            <consortium name="Ensembl"/>
        </authorList>
    </citation>
    <scope>IDENTIFICATION</scope>
</reference>
<feature type="region of interest" description="Disordered" evidence="1">
    <location>
        <begin position="1"/>
        <end position="25"/>
    </location>
</feature>